<proteinExistence type="predicted"/>
<evidence type="ECO:0000256" key="2">
    <source>
        <dbReference type="SAM" id="MobiDB-lite"/>
    </source>
</evidence>
<feature type="compositionally biased region" description="Polar residues" evidence="2">
    <location>
        <begin position="644"/>
        <end position="654"/>
    </location>
</feature>
<dbReference type="OrthoDB" id="20872at2759"/>
<evidence type="ECO:0000313" key="5">
    <source>
        <dbReference type="Proteomes" id="UP000825890"/>
    </source>
</evidence>
<evidence type="ECO:0000259" key="3">
    <source>
        <dbReference type="PROSITE" id="PS50837"/>
    </source>
</evidence>
<dbReference type="Gene3D" id="3.40.50.300">
    <property type="entry name" value="P-loop containing nucleotide triphosphate hydrolases"/>
    <property type="match status" value="1"/>
</dbReference>
<dbReference type="RefSeq" id="XP_044662687.1">
    <property type="nucleotide sequence ID" value="XM_044806752.1"/>
</dbReference>
<organism evidence="4 5">
    <name type="scientific">Cercospora kikuchii</name>
    <dbReference type="NCBI Taxonomy" id="84275"/>
    <lineage>
        <taxon>Eukaryota</taxon>
        <taxon>Fungi</taxon>
        <taxon>Dikarya</taxon>
        <taxon>Ascomycota</taxon>
        <taxon>Pezizomycotina</taxon>
        <taxon>Dothideomycetes</taxon>
        <taxon>Dothideomycetidae</taxon>
        <taxon>Mycosphaerellales</taxon>
        <taxon>Mycosphaerellaceae</taxon>
        <taxon>Cercospora</taxon>
    </lineage>
</organism>
<dbReference type="PANTHER" id="PTHR10622">
    <property type="entry name" value="HET DOMAIN-CONTAINING PROTEIN"/>
    <property type="match status" value="1"/>
</dbReference>
<dbReference type="PANTHER" id="PTHR10622:SF11">
    <property type="entry name" value="HET-DOMAIN-CONTAINING PROTEIN"/>
    <property type="match status" value="1"/>
</dbReference>
<dbReference type="InterPro" id="IPR027417">
    <property type="entry name" value="P-loop_NTPase"/>
</dbReference>
<keyword evidence="5" id="KW-1185">Reference proteome</keyword>
<comment type="caution">
    <text evidence="4">The sequence shown here is derived from an EMBL/GenBank/DDBJ whole genome shotgun (WGS) entry which is preliminary data.</text>
</comment>
<dbReference type="Pfam" id="PF06985">
    <property type="entry name" value="HET"/>
    <property type="match status" value="1"/>
</dbReference>
<sequence length="654" mass="74198">MRLLCVQSLTPRQFDEAKKPPPYAIASHRWCDSEVTLEDVESGRNTDSAGYKKVQGFAEYIKNKVPRIKWLWIDTCCIDKKNAVELSFSINSMFRWYRDAELCLAYLGDVKTVGDIDSFRRSVWFTRGWTLQELLAPQTVVFLTEQWEVIGNKGASSGKCLVTITGPVLEDQLAQITGIPREILHNYEASSRLDTSEKRRWMDGRITTREEDIYYAMLGILDLGLVVNYGEGRARAEQRLLAAIDAQRVDLSRLTVVRDAVFNSSAEERTSVCLEGTRSEILCGIQQWANAPNSKFIFWLCGKAGTGKSTISRTTAKRLDEPHMLEQKACLGASFFFKRGEQDRSNAKLFFATIVAQLADRIPAMRRPILAALDHDSFICSRGLQEQFEKLLLQPALSLDTASLPRQRLVIVIDALDECDRSTDIRLFLRLLAQVESESKLRLRVFLTSRPELPIQLGFRALDGSLHHDIVLEEVQADTIRRDIRAYFDATFFKIRGDRDDSVQLQHWPSESDLQALVDLAVPLFIFASTVCRFLSETKPRKRLQSILAQRHAAMSSHLARTYLPILNDLLEGKIQAERNELIQDFRNIVGPIILAADPLSISSLAALLCNQSQDVEEEDIRELLRHLHSVLEVPSNPHDPKHTQNSPNIVFDV</sequence>
<dbReference type="Pfam" id="PF24883">
    <property type="entry name" value="NPHP3_N"/>
    <property type="match status" value="1"/>
</dbReference>
<dbReference type="InterPro" id="IPR056884">
    <property type="entry name" value="NPHP3-like_N"/>
</dbReference>
<accession>A0A9P3CWR6</accession>
<protein>
    <recommendedName>
        <fullName evidence="3">NACHT domain-containing protein</fullName>
    </recommendedName>
</protein>
<reference evidence="4 5" key="1">
    <citation type="submission" date="2021-01" db="EMBL/GenBank/DDBJ databases">
        <title>Cercospora kikuchii MAFF 305040 whole genome shotgun sequence.</title>
        <authorList>
            <person name="Kashiwa T."/>
            <person name="Suzuki T."/>
        </authorList>
    </citation>
    <scope>NUCLEOTIDE SEQUENCE [LARGE SCALE GENOMIC DNA]</scope>
    <source>
        <strain evidence="4 5">MAFF 305040</strain>
    </source>
</reference>
<dbReference type="AlphaFoldDB" id="A0A9P3CWR6"/>
<keyword evidence="1" id="KW-0677">Repeat</keyword>
<name>A0A9P3CWR6_9PEZI</name>
<dbReference type="EMBL" id="BOLY01000008">
    <property type="protein sequence ID" value="GIZ48200.1"/>
    <property type="molecule type" value="Genomic_DNA"/>
</dbReference>
<gene>
    <name evidence="4" type="ORF">CKM354_001127000</name>
</gene>
<dbReference type="Proteomes" id="UP000825890">
    <property type="component" value="Unassembled WGS sequence"/>
</dbReference>
<feature type="domain" description="NACHT" evidence="3">
    <location>
        <begin position="296"/>
        <end position="451"/>
    </location>
</feature>
<feature type="region of interest" description="Disordered" evidence="2">
    <location>
        <begin position="634"/>
        <end position="654"/>
    </location>
</feature>
<dbReference type="GeneID" id="68296845"/>
<evidence type="ECO:0000256" key="1">
    <source>
        <dbReference type="ARBA" id="ARBA00022737"/>
    </source>
</evidence>
<dbReference type="InterPro" id="IPR007111">
    <property type="entry name" value="NACHT_NTPase"/>
</dbReference>
<dbReference type="SUPFAM" id="SSF52540">
    <property type="entry name" value="P-loop containing nucleoside triphosphate hydrolases"/>
    <property type="match status" value="1"/>
</dbReference>
<dbReference type="PROSITE" id="PS50837">
    <property type="entry name" value="NACHT"/>
    <property type="match status" value="1"/>
</dbReference>
<dbReference type="InterPro" id="IPR010730">
    <property type="entry name" value="HET"/>
</dbReference>
<evidence type="ECO:0000313" key="4">
    <source>
        <dbReference type="EMBL" id="GIZ48200.1"/>
    </source>
</evidence>